<dbReference type="AlphaFoldDB" id="A0A9P4WAW2"/>
<protein>
    <submittedName>
        <fullName evidence="2">Uncharacterized protein</fullName>
    </submittedName>
</protein>
<feature type="compositionally biased region" description="Basic and acidic residues" evidence="1">
    <location>
        <begin position="67"/>
        <end position="82"/>
    </location>
</feature>
<reference evidence="2" key="1">
    <citation type="submission" date="2019-04" db="EMBL/GenBank/DDBJ databases">
        <title>Sequencing of skin fungus with MAO and IRED activity.</title>
        <authorList>
            <person name="Marsaioli A.J."/>
            <person name="Bonatto J.M.C."/>
            <person name="Reis Junior O."/>
        </authorList>
    </citation>
    <scope>NUCLEOTIDE SEQUENCE</scope>
    <source>
        <strain evidence="2">30M1</strain>
    </source>
</reference>
<keyword evidence="3" id="KW-1185">Reference proteome</keyword>
<evidence type="ECO:0000256" key="1">
    <source>
        <dbReference type="SAM" id="MobiDB-lite"/>
    </source>
</evidence>
<name>A0A9P4WAW2_CURKU</name>
<dbReference type="OrthoDB" id="2212170at2759"/>
<accession>A0A9P4WAW2</accession>
<organism evidence="2 3">
    <name type="scientific">Curvularia kusanoi</name>
    <name type="common">Cochliobolus kusanoi</name>
    <dbReference type="NCBI Taxonomy" id="90978"/>
    <lineage>
        <taxon>Eukaryota</taxon>
        <taxon>Fungi</taxon>
        <taxon>Dikarya</taxon>
        <taxon>Ascomycota</taxon>
        <taxon>Pezizomycotina</taxon>
        <taxon>Dothideomycetes</taxon>
        <taxon>Pleosporomycetidae</taxon>
        <taxon>Pleosporales</taxon>
        <taxon>Pleosporineae</taxon>
        <taxon>Pleosporaceae</taxon>
        <taxon>Curvularia</taxon>
    </lineage>
</organism>
<dbReference type="Proteomes" id="UP000801428">
    <property type="component" value="Unassembled WGS sequence"/>
</dbReference>
<feature type="region of interest" description="Disordered" evidence="1">
    <location>
        <begin position="120"/>
        <end position="142"/>
    </location>
</feature>
<dbReference type="EMBL" id="SWKU01000002">
    <property type="protein sequence ID" value="KAF3009740.1"/>
    <property type="molecule type" value="Genomic_DNA"/>
</dbReference>
<comment type="caution">
    <text evidence="2">The sequence shown here is derived from an EMBL/GenBank/DDBJ whole genome shotgun (WGS) entry which is preliminary data.</text>
</comment>
<evidence type="ECO:0000313" key="3">
    <source>
        <dbReference type="Proteomes" id="UP000801428"/>
    </source>
</evidence>
<evidence type="ECO:0000313" key="2">
    <source>
        <dbReference type="EMBL" id="KAF3009740.1"/>
    </source>
</evidence>
<feature type="region of interest" description="Disordered" evidence="1">
    <location>
        <begin position="61"/>
        <end position="97"/>
    </location>
</feature>
<sequence>MEPDVHSFVDSKLGWIALPQDAKTTKGHYDFEQMWPKSSLKRLEVCMAKFEAAKKTVSSQLNTAGDLLRDKDESPVDGDGEKTPTAIGDAEDGEDDEAFERRFSETEKALQERLAKLSLKLRSETADKSNSAPAEDQAKPQK</sequence>
<gene>
    <name evidence="2" type="ORF">E8E13_009309</name>
</gene>
<proteinExistence type="predicted"/>